<feature type="transmembrane region" description="Helical" evidence="1">
    <location>
        <begin position="316"/>
        <end position="337"/>
    </location>
</feature>
<feature type="transmembrane region" description="Helical" evidence="1">
    <location>
        <begin position="382"/>
        <end position="402"/>
    </location>
</feature>
<feature type="transmembrane region" description="Helical" evidence="1">
    <location>
        <begin position="235"/>
        <end position="256"/>
    </location>
</feature>
<dbReference type="InterPro" id="IPR037997">
    <property type="entry name" value="Dgk1-like"/>
</dbReference>
<dbReference type="GO" id="GO:0004143">
    <property type="term" value="F:ATP-dependent diacylglycerol kinase activity"/>
    <property type="evidence" value="ECO:0007669"/>
    <property type="project" value="InterPro"/>
</dbReference>
<evidence type="ECO:0000256" key="1">
    <source>
        <dbReference type="SAM" id="Phobius"/>
    </source>
</evidence>
<organism evidence="2 3">
    <name type="scientific">Candidatus Ozemobacter sibiricus</name>
    <dbReference type="NCBI Taxonomy" id="2268124"/>
    <lineage>
        <taxon>Bacteria</taxon>
        <taxon>Candidatus Ozemobacteria</taxon>
        <taxon>Candidatus Ozemobacterales</taxon>
        <taxon>Candidatus Ozemobacteraceae</taxon>
        <taxon>Candidatus Ozemobacter</taxon>
    </lineage>
</organism>
<keyword evidence="2" id="KW-0808">Transferase</keyword>
<feature type="transmembrane region" description="Helical" evidence="1">
    <location>
        <begin position="263"/>
        <end position="280"/>
    </location>
</feature>
<keyword evidence="1" id="KW-0812">Transmembrane</keyword>
<reference evidence="2 3" key="1">
    <citation type="submission" date="2018-05" db="EMBL/GenBank/DDBJ databases">
        <title>A metagenomic window into the 2 km-deep terrestrial subsurface aquifer revealed taxonomically and functionally diverse microbial community comprising novel uncultured bacterial lineages.</title>
        <authorList>
            <person name="Kadnikov V.V."/>
            <person name="Mardanov A.V."/>
            <person name="Beletsky A.V."/>
            <person name="Banks D."/>
            <person name="Pimenov N.V."/>
            <person name="Frank Y.A."/>
            <person name="Karnachuk O.V."/>
            <person name="Ravin N.V."/>
        </authorList>
    </citation>
    <scope>NUCLEOTIDE SEQUENCE [LARGE SCALE GENOMIC DNA]</scope>
    <source>
        <strain evidence="2">BY5</strain>
    </source>
</reference>
<dbReference type="EMBL" id="QOQW01000005">
    <property type="protein sequence ID" value="RCK80669.1"/>
    <property type="molecule type" value="Genomic_DNA"/>
</dbReference>
<gene>
    <name evidence="2" type="ORF">OZSIB_2982</name>
</gene>
<feature type="transmembrane region" description="Helical" evidence="1">
    <location>
        <begin position="15"/>
        <end position="35"/>
    </location>
</feature>
<feature type="transmembrane region" description="Helical" evidence="1">
    <location>
        <begin position="125"/>
        <end position="148"/>
    </location>
</feature>
<evidence type="ECO:0000313" key="3">
    <source>
        <dbReference type="Proteomes" id="UP000252355"/>
    </source>
</evidence>
<evidence type="ECO:0000313" key="2">
    <source>
        <dbReference type="EMBL" id="RCK80669.1"/>
    </source>
</evidence>
<feature type="transmembrane region" description="Helical" evidence="1">
    <location>
        <begin position="193"/>
        <end position="215"/>
    </location>
</feature>
<name>A0A367ZSG2_9BACT</name>
<dbReference type="PANTHER" id="PTHR31303">
    <property type="entry name" value="CTP-DEPENDENT DIACYLGLYCEROL KINASE 1"/>
    <property type="match status" value="1"/>
</dbReference>
<proteinExistence type="predicted"/>
<protein>
    <submittedName>
        <fullName evidence="2">Phytol kinase</fullName>
    </submittedName>
</protein>
<dbReference type="PANTHER" id="PTHR31303:SF1">
    <property type="entry name" value="CTP-DEPENDENT DIACYLGLYCEROL KINASE 1"/>
    <property type="match status" value="1"/>
</dbReference>
<comment type="caution">
    <text evidence="2">The sequence shown here is derived from an EMBL/GenBank/DDBJ whole genome shotgun (WGS) entry which is preliminary data.</text>
</comment>
<feature type="transmembrane region" description="Helical" evidence="1">
    <location>
        <begin position="56"/>
        <end position="81"/>
    </location>
</feature>
<feature type="transmembrane region" description="Helical" evidence="1">
    <location>
        <begin position="441"/>
        <end position="465"/>
    </location>
</feature>
<feature type="transmembrane region" description="Helical" evidence="1">
    <location>
        <begin position="168"/>
        <end position="186"/>
    </location>
</feature>
<dbReference type="Proteomes" id="UP000252355">
    <property type="component" value="Unassembled WGS sequence"/>
</dbReference>
<dbReference type="AlphaFoldDB" id="A0A367ZSG2"/>
<keyword evidence="1" id="KW-0472">Membrane</keyword>
<feature type="transmembrane region" description="Helical" evidence="1">
    <location>
        <begin position="286"/>
        <end position="304"/>
    </location>
</feature>
<accession>A0A367ZSG2</accession>
<keyword evidence="2" id="KW-0418">Kinase</keyword>
<keyword evidence="1" id="KW-1133">Transmembrane helix</keyword>
<feature type="transmembrane region" description="Helical" evidence="1">
    <location>
        <begin position="343"/>
        <end position="361"/>
    </location>
</feature>
<sequence>MTWLARVPPVVLHEITAALLVTAVFLAIFGLAELLRGFDLCSKEMSRKFVHLTAGVVATTFAHVFASHWTLLLMCLGFVLLVKIGQSLGLLASIHGVERQSSGAVLHPIALYLTYVLCSAMDRPAYYVIATLVLSVSDALAALIGKAYGFKIYEVEEEEGKKSVEGSLIFLLSTFIIVHLGLLLLTDTGRLECVLSAVVIAILVTIFEAISLGGADNFFIPFGTLFILMKLANEPASMLAFRVGLILYMLGSTYVIARLSGKFGTSGIIGIGLVGYGVWILVRWDWYIPVLIATLLMAFSDHFIEHRANEPDQFRVRPIFYMFIVSLVWLLVGTFFPHLQRPLTVPFLLTITANLSVRWAWRIRMLTAADPAQPRHWLRRPGFVGRALWLTIALLSFHLALGDFGLEPVFSTATMLVGTMLGDRLYWAIGGRHLGEWSRVAFLRMGMAVNLFVSALAFLANWYYYQPR</sequence>